<protein>
    <submittedName>
        <fullName evidence="2">Uncharacterized protein</fullName>
    </submittedName>
</protein>
<feature type="chain" id="PRO_5045325501" evidence="1">
    <location>
        <begin position="21"/>
        <end position="114"/>
    </location>
</feature>
<organism evidence="2 3">
    <name type="scientific">Winogradskyella echinorum</name>
    <dbReference type="NCBI Taxonomy" id="538189"/>
    <lineage>
        <taxon>Bacteria</taxon>
        <taxon>Pseudomonadati</taxon>
        <taxon>Bacteroidota</taxon>
        <taxon>Flavobacteriia</taxon>
        <taxon>Flavobacteriales</taxon>
        <taxon>Flavobacteriaceae</taxon>
        <taxon>Winogradskyella</taxon>
    </lineage>
</organism>
<gene>
    <name evidence="2" type="ORF">H6H04_02825</name>
</gene>
<name>A0ABR6XXS6_9FLAO</name>
<evidence type="ECO:0000256" key="1">
    <source>
        <dbReference type="SAM" id="SignalP"/>
    </source>
</evidence>
<evidence type="ECO:0000313" key="2">
    <source>
        <dbReference type="EMBL" id="MBC3845302.1"/>
    </source>
</evidence>
<comment type="caution">
    <text evidence="2">The sequence shown here is derived from an EMBL/GenBank/DDBJ whole genome shotgun (WGS) entry which is preliminary data.</text>
</comment>
<accession>A0ABR6XXS6</accession>
<evidence type="ECO:0000313" key="3">
    <source>
        <dbReference type="Proteomes" id="UP000607435"/>
    </source>
</evidence>
<dbReference type="EMBL" id="JACOME010000001">
    <property type="protein sequence ID" value="MBC3845302.1"/>
    <property type="molecule type" value="Genomic_DNA"/>
</dbReference>
<reference evidence="2 3" key="1">
    <citation type="submission" date="2020-08" db="EMBL/GenBank/DDBJ databases">
        <title>Winogradskyella ouciana sp. nov., isolated from the hadal seawater of the Mariana Trench.</title>
        <authorList>
            <person name="He X."/>
        </authorList>
    </citation>
    <scope>NUCLEOTIDE SEQUENCE [LARGE SCALE GENOMIC DNA]</scope>
    <source>
        <strain evidence="2 3">KCTC 22026</strain>
    </source>
</reference>
<dbReference type="Proteomes" id="UP000607435">
    <property type="component" value="Unassembled WGS sequence"/>
</dbReference>
<proteinExistence type="predicted"/>
<keyword evidence="1" id="KW-0732">Signal</keyword>
<feature type="signal peptide" evidence="1">
    <location>
        <begin position="1"/>
        <end position="20"/>
    </location>
</feature>
<sequence>MKTKSLAIIGVLLFSFLVLTSAKNIQDKQTFEGVYDGKEDYGYNFIGVNEDGDEYTMTFHEIGSELLKSFDLNSEKLIGTKFSVTYTTIIETEEDEDGYEEETETNTIVALKKL</sequence>
<keyword evidence="3" id="KW-1185">Reference proteome</keyword>
<dbReference type="RefSeq" id="WP_186844417.1">
    <property type="nucleotide sequence ID" value="NZ_JACOME010000001.1"/>
</dbReference>